<accession>A0A0E0S9P1</accession>
<reference evidence="2 3" key="1">
    <citation type="journal article" date="2007" name="Science">
        <title>The Fusarium graminearum genome reveals a link between localized polymorphism and pathogen specialization.</title>
        <authorList>
            <person name="Cuomo C.A."/>
            <person name="Gueldener U."/>
            <person name="Xu J.-R."/>
            <person name="Trail F."/>
            <person name="Turgeon B.G."/>
            <person name="Di Pietro A."/>
            <person name="Walton J.D."/>
            <person name="Ma L.-J."/>
            <person name="Baker S.E."/>
            <person name="Rep M."/>
            <person name="Adam G."/>
            <person name="Antoniw J."/>
            <person name="Baldwin T."/>
            <person name="Calvo S.E."/>
            <person name="Chang Y.-L."/>
            <person name="DeCaprio D."/>
            <person name="Gale L.R."/>
            <person name="Gnerre S."/>
            <person name="Goswami R.S."/>
            <person name="Hammond-Kosack K."/>
            <person name="Harris L.J."/>
            <person name="Hilburn K."/>
            <person name="Kennell J.C."/>
            <person name="Kroken S."/>
            <person name="Magnuson J.K."/>
            <person name="Mannhaupt G."/>
            <person name="Mauceli E.W."/>
            <person name="Mewes H.-W."/>
            <person name="Mitterbauer R."/>
            <person name="Muehlbauer G."/>
            <person name="Muensterkoetter M."/>
            <person name="Nelson D."/>
            <person name="O'Donnell K."/>
            <person name="Ouellet T."/>
            <person name="Qi W."/>
            <person name="Quesneville H."/>
            <person name="Roncero M.I.G."/>
            <person name="Seong K.-Y."/>
            <person name="Tetko I.V."/>
            <person name="Urban M."/>
            <person name="Waalwijk C."/>
            <person name="Ward T.J."/>
            <person name="Yao J."/>
            <person name="Birren B.W."/>
            <person name="Kistler H.C."/>
        </authorList>
    </citation>
    <scope>NUCLEOTIDE SEQUENCE [LARGE SCALE GENOMIC DNA]</scope>
    <source>
        <strain evidence="3">ATCC MYA-4620 / CBS 123657 / FGSC 9075 / NRRL 31084 / PH-1</strain>
        <strain evidence="2">PH-1 / ATCC MYA-4620 / FGSC 9075 / NRRL 31084</strain>
    </source>
</reference>
<dbReference type="EMBL" id="HG970335">
    <property type="protein sequence ID" value="CEF83154.1"/>
    <property type="molecule type" value="Genomic_DNA"/>
</dbReference>
<dbReference type="AlphaFoldDB" id="A0A0E0S9P1"/>
<dbReference type="EnsemblFungi" id="CEF83154">
    <property type="protein sequence ID" value="CEF83154"/>
    <property type="gene ID" value="FGRRES_20356"/>
</dbReference>
<protein>
    <submittedName>
        <fullName evidence="1">Chromosome 4, complete genome</fullName>
    </submittedName>
</protein>
<dbReference type="Proteomes" id="UP000070720">
    <property type="component" value="Chromosome 4"/>
</dbReference>
<name>A0A0E0S9P1_GIBZE</name>
<reference evidence="2 3" key="2">
    <citation type="journal article" date="2010" name="Nature">
        <title>Comparative genomics reveals mobile pathogenicity chromosomes in Fusarium.</title>
        <authorList>
            <person name="Ma L.J."/>
            <person name="van der Does H.C."/>
            <person name="Borkovich K.A."/>
            <person name="Coleman J.J."/>
            <person name="Daboussi M.J."/>
            <person name="Di Pietro A."/>
            <person name="Dufresne M."/>
            <person name="Freitag M."/>
            <person name="Grabherr M."/>
            <person name="Henrissat B."/>
            <person name="Houterman P.M."/>
            <person name="Kang S."/>
            <person name="Shim W.B."/>
            <person name="Woloshuk C."/>
            <person name="Xie X."/>
            <person name="Xu J.R."/>
            <person name="Antoniw J."/>
            <person name="Baker S.E."/>
            <person name="Bluhm B.H."/>
            <person name="Breakspear A."/>
            <person name="Brown D.W."/>
            <person name="Butchko R.A."/>
            <person name="Chapman S."/>
            <person name="Coulson R."/>
            <person name="Coutinho P.M."/>
            <person name="Danchin E.G."/>
            <person name="Diener A."/>
            <person name="Gale L.R."/>
            <person name="Gardiner D.M."/>
            <person name="Goff S."/>
            <person name="Hammond-Kosack K.E."/>
            <person name="Hilburn K."/>
            <person name="Hua-Van A."/>
            <person name="Jonkers W."/>
            <person name="Kazan K."/>
            <person name="Kodira C.D."/>
            <person name="Koehrsen M."/>
            <person name="Kumar L."/>
            <person name="Lee Y.H."/>
            <person name="Li L."/>
            <person name="Manners J.M."/>
            <person name="Miranda-Saavedra D."/>
            <person name="Mukherjee M."/>
            <person name="Park G."/>
            <person name="Park J."/>
            <person name="Park S.Y."/>
            <person name="Proctor R.H."/>
            <person name="Regev A."/>
            <person name="Ruiz-Roldan M.C."/>
            <person name="Sain D."/>
            <person name="Sakthikumar S."/>
            <person name="Sykes S."/>
            <person name="Schwartz D.C."/>
            <person name="Turgeon B.G."/>
            <person name="Wapinski I."/>
            <person name="Yoder O."/>
            <person name="Young S."/>
            <person name="Zeng Q."/>
            <person name="Zhou S."/>
            <person name="Galagan J."/>
            <person name="Cuomo C.A."/>
            <person name="Kistler H.C."/>
            <person name="Rep M."/>
        </authorList>
    </citation>
    <scope>GENOME REANNOTATION</scope>
    <source>
        <strain evidence="3">ATCC MYA-4620 / CBS 123657 / FGSC 9075 / NRRL 31084 / PH-1</strain>
        <strain evidence="2">PH-1 / ATCC MYA-4620 / FGSC 9075 / NRRL 31084</strain>
    </source>
</reference>
<reference key="3">
    <citation type="submission" date="2014-02" db="EMBL/GenBank/DDBJ databases">
        <title>A revised Fusarium graminearum genomic reference sequence using whole shotgun re-sequencing.</title>
        <authorList>
            <person name="King R."/>
            <person name="Urban M."/>
            <person name="Hassani-Pak K."/>
            <person name="Hammond-Kosack K."/>
        </authorList>
    </citation>
    <scope>NUCLEOTIDE SEQUENCE</scope>
    <source>
        <strain>PH-1</strain>
    </source>
</reference>
<reference evidence="1 3" key="4">
    <citation type="journal article" date="2015" name="BMC Genomics">
        <title>The completed genome sequence of the pathogenic ascomycete fungus Fusarium graminearum.</title>
        <authorList>
            <person name="King R."/>
            <person name="Urban M."/>
            <person name="Hammond-Kosack M.C."/>
            <person name="Hassani-Pak K."/>
            <person name="Hammond-Kosack K.E."/>
        </authorList>
    </citation>
    <scope>NUCLEOTIDE SEQUENCE [LARGE SCALE GENOMIC DNA]</scope>
    <source>
        <strain evidence="3">ATCC MYA-4620 / CBS 123657 / FGSC 9075 / NRRL 31084 / PH-1</strain>
        <strain evidence="1">PH-1</strain>
    </source>
</reference>
<sequence length="87" mass="9309">MPIVDQLAGYDSYSESYIESAQSVSSVACWYYRGCWLLGHDVPELSVFRVAATSAAPAILLMNVSSFSAASLLHPSVCYTGLGVITL</sequence>
<organism evidence="2">
    <name type="scientific">Gibberella zeae (strain ATCC MYA-4620 / CBS 123657 / FGSC 9075 / NRRL 31084 / PH-1)</name>
    <name type="common">Wheat head blight fungus</name>
    <name type="synonym">Fusarium graminearum</name>
    <dbReference type="NCBI Taxonomy" id="229533"/>
    <lineage>
        <taxon>Eukaryota</taxon>
        <taxon>Fungi</taxon>
        <taxon>Dikarya</taxon>
        <taxon>Ascomycota</taxon>
        <taxon>Pezizomycotina</taxon>
        <taxon>Sordariomycetes</taxon>
        <taxon>Hypocreomycetidae</taxon>
        <taxon>Hypocreales</taxon>
        <taxon>Nectriaceae</taxon>
        <taxon>Fusarium</taxon>
    </lineage>
</organism>
<evidence type="ECO:0000313" key="3">
    <source>
        <dbReference type="Proteomes" id="UP000070720"/>
    </source>
</evidence>
<evidence type="ECO:0000313" key="1">
    <source>
        <dbReference type="EMBL" id="CEF83154.1"/>
    </source>
</evidence>
<reference evidence="2" key="5">
    <citation type="submission" date="2017-01" db="UniProtKB">
        <authorList>
            <consortium name="EnsemblFungi"/>
        </authorList>
    </citation>
    <scope>IDENTIFICATION</scope>
    <source>
        <strain evidence="2">PH-1 / ATCC MYA-4620 / FGSC 9075 / NRRL 31084</strain>
    </source>
</reference>
<keyword evidence="3" id="KW-1185">Reference proteome</keyword>
<proteinExistence type="predicted"/>
<dbReference type="InParanoid" id="A0A0E0S9P1"/>
<dbReference type="VEuPathDB" id="FungiDB:FGRAMPH1_01G24155"/>
<gene>
    <name evidence="1" type="ORF">FGRAMPH1_01T24155</name>
</gene>
<evidence type="ECO:0000313" key="2">
    <source>
        <dbReference type="EnsemblFungi" id="CEF83154"/>
    </source>
</evidence>